<evidence type="ECO:0008006" key="2">
    <source>
        <dbReference type="Google" id="ProtNLM"/>
    </source>
</evidence>
<sequence length="356" mass="39367">MPGPRDVAVADARTLTREQYLDLYLLQRKPVLIKHAADVLFSNANEFSSSFIEGLPATHDVRSIRYGTEDGRIVNVNTRNMSLAECMGPTTPRCVLFQAFGFAGDAPRREKEEVHPVAIHMLKGIRKDSSTFLWSAGEDGVPERRLGRNTNDALIGNFNLHVSNRAGALPHAHPWAVNVLFQGQKRWVLVGTEDLEFIEDKMDLEMHRVCPVGRRKKKDGRCNVTSLEWFHKHVLLRNTTSEVLARESGKALSEMPHYDFIQNEGDAVLVPFFFTHATVDLSRPTVGVVMMKAVAVAGAPERRLPEAARTLHVTARGDPSDPVLRSFVEPTTAAHYVVRSRGGDGISAATAASDGI</sequence>
<dbReference type="Gene3D" id="2.60.120.650">
    <property type="entry name" value="Cupin"/>
    <property type="match status" value="1"/>
</dbReference>
<accession>A0A7S2J041</accession>
<dbReference type="SUPFAM" id="SSF51197">
    <property type="entry name" value="Clavaminate synthase-like"/>
    <property type="match status" value="1"/>
</dbReference>
<reference evidence="1" key="1">
    <citation type="submission" date="2021-01" db="EMBL/GenBank/DDBJ databases">
        <authorList>
            <person name="Corre E."/>
            <person name="Pelletier E."/>
            <person name="Niang G."/>
            <person name="Scheremetjew M."/>
            <person name="Finn R."/>
            <person name="Kale V."/>
            <person name="Holt S."/>
            <person name="Cochrane G."/>
            <person name="Meng A."/>
            <person name="Brown T."/>
            <person name="Cohen L."/>
        </authorList>
    </citation>
    <scope>NUCLEOTIDE SEQUENCE</scope>
    <source>
        <strain evidence="1">RCC3387</strain>
    </source>
</reference>
<proteinExistence type="predicted"/>
<protein>
    <recommendedName>
        <fullName evidence="2">JmjC domain-containing protein</fullName>
    </recommendedName>
</protein>
<dbReference type="EMBL" id="HBGW01021421">
    <property type="protein sequence ID" value="CAD9534114.1"/>
    <property type="molecule type" value="Transcribed_RNA"/>
</dbReference>
<organism evidence="1">
    <name type="scientific">Zooxanthella nutricula</name>
    <dbReference type="NCBI Taxonomy" id="1333877"/>
    <lineage>
        <taxon>Eukaryota</taxon>
        <taxon>Sar</taxon>
        <taxon>Alveolata</taxon>
        <taxon>Dinophyceae</taxon>
        <taxon>Peridiniales</taxon>
        <taxon>Peridiniales incertae sedis</taxon>
        <taxon>Zooxanthella</taxon>
    </lineage>
</organism>
<dbReference type="AlphaFoldDB" id="A0A7S2J041"/>
<gene>
    <name evidence="1" type="ORF">BRAN1462_LOCUS13552</name>
</gene>
<evidence type="ECO:0000313" key="1">
    <source>
        <dbReference type="EMBL" id="CAD9534114.1"/>
    </source>
</evidence>
<name>A0A7S2J041_9DINO</name>